<dbReference type="Proteomes" id="UP000634668">
    <property type="component" value="Unassembled WGS sequence"/>
</dbReference>
<dbReference type="AlphaFoldDB" id="A0A918J134"/>
<feature type="domain" description="VOC" evidence="1">
    <location>
        <begin position="1"/>
        <end position="116"/>
    </location>
</feature>
<dbReference type="InterPro" id="IPR029068">
    <property type="entry name" value="Glyas_Bleomycin-R_OHBP_Dase"/>
</dbReference>
<dbReference type="InterPro" id="IPR004360">
    <property type="entry name" value="Glyas_Fos-R_dOase_dom"/>
</dbReference>
<evidence type="ECO:0000259" key="1">
    <source>
        <dbReference type="PROSITE" id="PS51819"/>
    </source>
</evidence>
<sequence length="118" mass="13893">MHRIVPNIYSDDIEKSKKFYTDFMGMELAMDMEWILTFVSKENRTAQISVFQNKENKPLDNSAIFLSIEVNDIDNWYERAKKENIAIVYPISNESWGVRRFFIKDPNGVTLNLLSHIN</sequence>
<dbReference type="Gene3D" id="3.10.180.10">
    <property type="entry name" value="2,3-Dihydroxybiphenyl 1,2-Dioxygenase, domain 1"/>
    <property type="match status" value="1"/>
</dbReference>
<name>A0A918J134_9FLAO</name>
<dbReference type="EMBL" id="BMWP01000020">
    <property type="protein sequence ID" value="GGW41600.1"/>
    <property type="molecule type" value="Genomic_DNA"/>
</dbReference>
<accession>A0A918J134</accession>
<protein>
    <submittedName>
        <fullName evidence="2">Glyoxalase</fullName>
    </submittedName>
</protein>
<gene>
    <name evidence="2" type="ORF">GCM10007383_27960</name>
</gene>
<reference evidence="2" key="2">
    <citation type="submission" date="2020-09" db="EMBL/GenBank/DDBJ databases">
        <authorList>
            <person name="Sun Q."/>
            <person name="Kim S."/>
        </authorList>
    </citation>
    <scope>NUCLEOTIDE SEQUENCE</scope>
    <source>
        <strain evidence="2">KCTC 12113</strain>
    </source>
</reference>
<dbReference type="SUPFAM" id="SSF54593">
    <property type="entry name" value="Glyoxalase/Bleomycin resistance protein/Dihydroxybiphenyl dioxygenase"/>
    <property type="match status" value="1"/>
</dbReference>
<dbReference type="InterPro" id="IPR037523">
    <property type="entry name" value="VOC_core"/>
</dbReference>
<reference evidence="2" key="1">
    <citation type="journal article" date="2014" name="Int. J. Syst. Evol. Microbiol.">
        <title>Complete genome sequence of Corynebacterium casei LMG S-19264T (=DSM 44701T), isolated from a smear-ripened cheese.</title>
        <authorList>
            <consortium name="US DOE Joint Genome Institute (JGI-PGF)"/>
            <person name="Walter F."/>
            <person name="Albersmeier A."/>
            <person name="Kalinowski J."/>
            <person name="Ruckert C."/>
        </authorList>
    </citation>
    <scope>NUCLEOTIDE SEQUENCE</scope>
    <source>
        <strain evidence="2">KCTC 12113</strain>
    </source>
</reference>
<evidence type="ECO:0000313" key="2">
    <source>
        <dbReference type="EMBL" id="GGW41600.1"/>
    </source>
</evidence>
<dbReference type="RefSeq" id="WP_026814194.1">
    <property type="nucleotide sequence ID" value="NZ_BMWP01000020.1"/>
</dbReference>
<dbReference type="Pfam" id="PF00903">
    <property type="entry name" value="Glyoxalase"/>
    <property type="match status" value="1"/>
</dbReference>
<keyword evidence="3" id="KW-1185">Reference proteome</keyword>
<proteinExistence type="predicted"/>
<organism evidence="2 3">
    <name type="scientific">Arenibacter certesii</name>
    <dbReference type="NCBI Taxonomy" id="228955"/>
    <lineage>
        <taxon>Bacteria</taxon>
        <taxon>Pseudomonadati</taxon>
        <taxon>Bacteroidota</taxon>
        <taxon>Flavobacteriia</taxon>
        <taxon>Flavobacteriales</taxon>
        <taxon>Flavobacteriaceae</taxon>
        <taxon>Arenibacter</taxon>
    </lineage>
</organism>
<dbReference type="PROSITE" id="PS51819">
    <property type="entry name" value="VOC"/>
    <property type="match status" value="1"/>
</dbReference>
<evidence type="ECO:0000313" key="3">
    <source>
        <dbReference type="Proteomes" id="UP000634668"/>
    </source>
</evidence>
<comment type="caution">
    <text evidence="2">The sequence shown here is derived from an EMBL/GenBank/DDBJ whole genome shotgun (WGS) entry which is preliminary data.</text>
</comment>